<feature type="region of interest" description="Disordered" evidence="12">
    <location>
        <begin position="98"/>
        <end position="169"/>
    </location>
</feature>
<feature type="compositionally biased region" description="Low complexity" evidence="12">
    <location>
        <begin position="110"/>
        <end position="137"/>
    </location>
</feature>
<feature type="domain" description="Bifunctional inhibitor/plant lipid transfer protein/seed storage helical" evidence="14">
    <location>
        <begin position="215"/>
        <end position="292"/>
    </location>
</feature>
<keyword evidence="8" id="KW-0446">Lipid-binding</keyword>
<evidence type="ECO:0000256" key="10">
    <source>
        <dbReference type="ARBA" id="ARBA00023180"/>
    </source>
</evidence>
<keyword evidence="10" id="KW-0325">Glycoprotein</keyword>
<feature type="domain" description="Bifunctional inhibitor/plant lipid transfer protein/seed storage helical" evidence="14">
    <location>
        <begin position="28"/>
        <end position="104"/>
    </location>
</feature>
<dbReference type="STRING" id="3750.A0A498ILS8"/>
<evidence type="ECO:0000256" key="11">
    <source>
        <dbReference type="ARBA" id="ARBA00023288"/>
    </source>
</evidence>
<feature type="compositionally biased region" description="Low complexity" evidence="12">
    <location>
        <begin position="160"/>
        <end position="169"/>
    </location>
</feature>
<dbReference type="SUPFAM" id="SSF47699">
    <property type="entry name" value="Bifunctional inhibitor/lipid-transfer protein/seed storage 2S albumin"/>
    <property type="match status" value="2"/>
</dbReference>
<evidence type="ECO:0000256" key="7">
    <source>
        <dbReference type="ARBA" id="ARBA00022729"/>
    </source>
</evidence>
<reference evidence="15 16" key="1">
    <citation type="submission" date="2018-10" db="EMBL/GenBank/DDBJ databases">
        <title>A high-quality apple genome assembly.</title>
        <authorList>
            <person name="Hu J."/>
        </authorList>
    </citation>
    <scope>NUCLEOTIDE SEQUENCE [LARGE SCALE GENOMIC DNA]</scope>
    <source>
        <strain evidence="16">cv. HFTH1</strain>
        <tissue evidence="15">Young leaf</tissue>
    </source>
</reference>
<sequence>MAFKGIEMVLALVLGFMLLGGVMAQLSCTSTITSLVPCLNFVTGNTSNPSSSCCSQLSNVVQSSPQCLCSLVNGASSLGITINQTLALSLPRACKVQTPPPSQCQGANGPSTSSSTPPASSPAASSNETPSEASTPEASISPLASDIPSSSGGGSKTVPSTNGNTSDGSTSRAPLHFVLFLVFVMRRINELMVLTLVFFMALWEGGRVVAQSSSCTNVIISMSPCLDYVTGNSSSPSSSCCSQFANVVSSQPQCLCEVLNGGASSLGVTINQTQALALPSACNVQTPPVSRCNGSSAPAASPSPSTDVGSSDANSNKLAFSLLFFLLFVVSYASTSTANF</sequence>
<dbReference type="InterPro" id="IPR043325">
    <property type="entry name" value="LTSS"/>
</dbReference>
<evidence type="ECO:0000313" key="15">
    <source>
        <dbReference type="EMBL" id="RXH84169.1"/>
    </source>
</evidence>
<dbReference type="AlphaFoldDB" id="A0A498ILS8"/>
<gene>
    <name evidence="15" type="ORF">DVH24_027068</name>
</gene>
<keyword evidence="6" id="KW-0336">GPI-anchor</keyword>
<dbReference type="Pfam" id="PF14368">
    <property type="entry name" value="LTP_2"/>
    <property type="match status" value="2"/>
</dbReference>
<evidence type="ECO:0000259" key="14">
    <source>
        <dbReference type="SMART" id="SM00499"/>
    </source>
</evidence>
<dbReference type="Proteomes" id="UP000290289">
    <property type="component" value="Chromosome 11"/>
</dbReference>
<name>A0A498ILS8_MALDO</name>
<dbReference type="Gene3D" id="1.10.110.10">
    <property type="entry name" value="Plant lipid-transfer and hydrophobic proteins"/>
    <property type="match status" value="2"/>
</dbReference>
<keyword evidence="11" id="KW-0449">Lipoprotein</keyword>
<comment type="subcellular location">
    <subcellularLocation>
        <location evidence="2">Cell membrane</location>
        <topology evidence="2">Lipid-anchor</topology>
        <topology evidence="2">GPI-anchor</topology>
    </subcellularLocation>
</comment>
<dbReference type="PANTHER" id="PTHR33044">
    <property type="entry name" value="BIFUNCTIONAL INHIBITOR/LIPID-TRANSFER PROTEIN/SEED STORAGE 2S ALBUMIN SUPERFAMILY PROTEIN-RELATED"/>
    <property type="match status" value="1"/>
</dbReference>
<evidence type="ECO:0000256" key="3">
    <source>
        <dbReference type="ARBA" id="ARBA00009748"/>
    </source>
</evidence>
<comment type="similarity">
    <text evidence="3">Belongs to the plant LTP family.</text>
</comment>
<organism evidence="15 16">
    <name type="scientific">Malus domestica</name>
    <name type="common">Apple</name>
    <name type="synonym">Pyrus malus</name>
    <dbReference type="NCBI Taxonomy" id="3750"/>
    <lineage>
        <taxon>Eukaryota</taxon>
        <taxon>Viridiplantae</taxon>
        <taxon>Streptophyta</taxon>
        <taxon>Embryophyta</taxon>
        <taxon>Tracheophyta</taxon>
        <taxon>Spermatophyta</taxon>
        <taxon>Magnoliopsida</taxon>
        <taxon>eudicotyledons</taxon>
        <taxon>Gunneridae</taxon>
        <taxon>Pentapetalae</taxon>
        <taxon>rosids</taxon>
        <taxon>fabids</taxon>
        <taxon>Rosales</taxon>
        <taxon>Rosaceae</taxon>
        <taxon>Amygdaloideae</taxon>
        <taxon>Maleae</taxon>
        <taxon>Malus</taxon>
    </lineage>
</organism>
<evidence type="ECO:0000256" key="2">
    <source>
        <dbReference type="ARBA" id="ARBA00004609"/>
    </source>
</evidence>
<dbReference type="InterPro" id="IPR000528">
    <property type="entry name" value="Plant_nsLTP"/>
</dbReference>
<dbReference type="InterPro" id="IPR036312">
    <property type="entry name" value="Bifun_inhib/LTP/seed_sf"/>
</dbReference>
<dbReference type="PRINTS" id="PR00382">
    <property type="entry name" value="LIPIDTRNSFER"/>
</dbReference>
<keyword evidence="5" id="KW-1003">Cell membrane</keyword>
<accession>A0A498ILS8</accession>
<comment type="caution">
    <text evidence="15">The sequence shown here is derived from an EMBL/GenBank/DDBJ whole genome shotgun (WGS) entry which is preliminary data.</text>
</comment>
<dbReference type="SMART" id="SM00499">
    <property type="entry name" value="AAI"/>
    <property type="match status" value="2"/>
</dbReference>
<comment type="function">
    <text evidence="1">Plant non-specific lipid-transfer proteins transfer phospholipids as well as galactolipids across membranes. May play a role in wax or cutin deposition in the cell walls of expanding epidermal cells and certain secretory tissues.</text>
</comment>
<dbReference type="EMBL" id="RDQH01000337">
    <property type="protein sequence ID" value="RXH84169.1"/>
    <property type="molecule type" value="Genomic_DNA"/>
</dbReference>
<dbReference type="FunFam" id="1.10.110.10:FF:000001">
    <property type="entry name" value="Bifunctional inhibitor/lipid-transfer protein/seed storage 2S albumin superfamily protein"/>
    <property type="match status" value="2"/>
</dbReference>
<feature type="signal peptide" evidence="13">
    <location>
        <begin position="1"/>
        <end position="24"/>
    </location>
</feature>
<keyword evidence="6" id="KW-0472">Membrane</keyword>
<dbReference type="GO" id="GO:0006869">
    <property type="term" value="P:lipid transport"/>
    <property type="evidence" value="ECO:0007669"/>
    <property type="project" value="InterPro"/>
</dbReference>
<evidence type="ECO:0000256" key="6">
    <source>
        <dbReference type="ARBA" id="ARBA00022622"/>
    </source>
</evidence>
<dbReference type="InterPro" id="IPR016140">
    <property type="entry name" value="Bifunc_inhib/LTP/seed_store"/>
</dbReference>
<feature type="chain" id="PRO_5019718727" description="Bifunctional inhibitor/plant lipid transfer protein/seed storage helical domain-containing protein" evidence="13">
    <location>
        <begin position="25"/>
        <end position="340"/>
    </location>
</feature>
<evidence type="ECO:0000256" key="12">
    <source>
        <dbReference type="SAM" id="MobiDB-lite"/>
    </source>
</evidence>
<evidence type="ECO:0000256" key="4">
    <source>
        <dbReference type="ARBA" id="ARBA00022448"/>
    </source>
</evidence>
<dbReference type="GO" id="GO:0098552">
    <property type="term" value="C:side of membrane"/>
    <property type="evidence" value="ECO:0007669"/>
    <property type="project" value="UniProtKB-KW"/>
</dbReference>
<evidence type="ECO:0000256" key="5">
    <source>
        <dbReference type="ARBA" id="ARBA00022475"/>
    </source>
</evidence>
<evidence type="ECO:0000256" key="13">
    <source>
        <dbReference type="SAM" id="SignalP"/>
    </source>
</evidence>
<evidence type="ECO:0000313" key="16">
    <source>
        <dbReference type="Proteomes" id="UP000290289"/>
    </source>
</evidence>
<evidence type="ECO:0000256" key="9">
    <source>
        <dbReference type="ARBA" id="ARBA00023157"/>
    </source>
</evidence>
<proteinExistence type="inferred from homology"/>
<evidence type="ECO:0000256" key="1">
    <source>
        <dbReference type="ARBA" id="ARBA00003211"/>
    </source>
</evidence>
<keyword evidence="4" id="KW-0813">Transport</keyword>
<keyword evidence="9" id="KW-1015">Disulfide bond</keyword>
<evidence type="ECO:0000256" key="8">
    <source>
        <dbReference type="ARBA" id="ARBA00023121"/>
    </source>
</evidence>
<protein>
    <recommendedName>
        <fullName evidence="14">Bifunctional inhibitor/plant lipid transfer protein/seed storage helical domain-containing protein</fullName>
    </recommendedName>
</protein>
<dbReference type="GO" id="GO:0008289">
    <property type="term" value="F:lipid binding"/>
    <property type="evidence" value="ECO:0007669"/>
    <property type="project" value="UniProtKB-KW"/>
</dbReference>
<keyword evidence="7 13" id="KW-0732">Signal</keyword>
<dbReference type="GO" id="GO:0005886">
    <property type="term" value="C:plasma membrane"/>
    <property type="evidence" value="ECO:0007669"/>
    <property type="project" value="UniProtKB-SubCell"/>
</dbReference>
<keyword evidence="16" id="KW-1185">Reference proteome</keyword>
<dbReference type="CDD" id="cd00010">
    <property type="entry name" value="AAI_LTSS"/>
    <property type="match status" value="2"/>
</dbReference>